<dbReference type="KEGG" id="paru:CYR75_12965"/>
<gene>
    <name evidence="6 7" type="primary">rsmG</name>
    <name evidence="7" type="ORF">CYR75_12965</name>
</gene>
<dbReference type="OrthoDB" id="9808773at2"/>
<keyword evidence="5 6" id="KW-0949">S-adenosyl-L-methionine</keyword>
<evidence type="ECO:0000313" key="7">
    <source>
        <dbReference type="EMBL" id="AUM75073.1"/>
    </source>
</evidence>
<keyword evidence="8" id="KW-1185">Reference proteome</keyword>
<feature type="binding site" evidence="6">
    <location>
        <position position="65"/>
    </location>
    <ligand>
        <name>S-adenosyl-L-methionine</name>
        <dbReference type="ChEBI" id="CHEBI:59789"/>
    </ligand>
</feature>
<proteinExistence type="inferred from homology"/>
<dbReference type="EMBL" id="CP025583">
    <property type="protein sequence ID" value="AUM75073.1"/>
    <property type="molecule type" value="Genomic_DNA"/>
</dbReference>
<dbReference type="PANTHER" id="PTHR31760:SF0">
    <property type="entry name" value="S-ADENOSYL-L-METHIONINE-DEPENDENT METHYLTRANSFERASES SUPERFAMILY PROTEIN"/>
    <property type="match status" value="1"/>
</dbReference>
<dbReference type="GO" id="GO:0070043">
    <property type="term" value="F:rRNA (guanine-N7-)-methyltransferase activity"/>
    <property type="evidence" value="ECO:0007669"/>
    <property type="project" value="UniProtKB-UniRule"/>
</dbReference>
<name>A0A2K9MHH3_9RHOB</name>
<evidence type="ECO:0000256" key="3">
    <source>
        <dbReference type="ARBA" id="ARBA00022603"/>
    </source>
</evidence>
<comment type="function">
    <text evidence="6">Specifically methylates the N7 position of guanine in position 527 of 16S rRNA.</text>
</comment>
<dbReference type="InterPro" id="IPR003682">
    <property type="entry name" value="rRNA_ssu_MeTfrase_G"/>
</dbReference>
<dbReference type="InterPro" id="IPR029063">
    <property type="entry name" value="SAM-dependent_MTases_sf"/>
</dbReference>
<evidence type="ECO:0000256" key="6">
    <source>
        <dbReference type="HAMAP-Rule" id="MF_00074"/>
    </source>
</evidence>
<evidence type="ECO:0000256" key="4">
    <source>
        <dbReference type="ARBA" id="ARBA00022679"/>
    </source>
</evidence>
<comment type="catalytic activity">
    <reaction evidence="6">
        <text>guanosine(527) in 16S rRNA + S-adenosyl-L-methionine = N(7)-methylguanosine(527) in 16S rRNA + S-adenosyl-L-homocysteine</text>
        <dbReference type="Rhea" id="RHEA:42732"/>
        <dbReference type="Rhea" id="RHEA-COMP:10209"/>
        <dbReference type="Rhea" id="RHEA-COMP:10210"/>
        <dbReference type="ChEBI" id="CHEBI:57856"/>
        <dbReference type="ChEBI" id="CHEBI:59789"/>
        <dbReference type="ChEBI" id="CHEBI:74269"/>
        <dbReference type="ChEBI" id="CHEBI:74480"/>
        <dbReference type="EC" id="2.1.1.170"/>
    </reaction>
</comment>
<dbReference type="AlphaFoldDB" id="A0A2K9MHH3"/>
<feature type="binding site" evidence="6">
    <location>
        <position position="70"/>
    </location>
    <ligand>
        <name>S-adenosyl-L-methionine</name>
        <dbReference type="ChEBI" id="CHEBI:59789"/>
    </ligand>
</feature>
<evidence type="ECO:0000256" key="1">
    <source>
        <dbReference type="ARBA" id="ARBA00022490"/>
    </source>
</evidence>
<dbReference type="NCBIfam" id="TIGR00138">
    <property type="entry name" value="rsmG_gidB"/>
    <property type="match status" value="1"/>
</dbReference>
<keyword evidence="2 6" id="KW-0698">rRNA processing</keyword>
<dbReference type="PIRSF" id="PIRSF003078">
    <property type="entry name" value="GidB"/>
    <property type="match status" value="1"/>
</dbReference>
<protein>
    <recommendedName>
        <fullName evidence="6">Ribosomal RNA small subunit methyltransferase G</fullName>
        <ecNumber evidence="6">2.1.1.170</ecNumber>
    </recommendedName>
    <alternativeName>
        <fullName evidence="6">16S rRNA 7-methylguanosine methyltransferase</fullName>
        <shortName evidence="6">16S rRNA m7G methyltransferase</shortName>
    </alternativeName>
</protein>
<dbReference type="Proteomes" id="UP000234882">
    <property type="component" value="Chromosome"/>
</dbReference>
<comment type="subcellular location">
    <subcellularLocation>
        <location evidence="6">Cytoplasm</location>
    </subcellularLocation>
</comment>
<organism evidence="7 8">
    <name type="scientific">Paracoccus jeotgali</name>
    <dbReference type="NCBI Taxonomy" id="2065379"/>
    <lineage>
        <taxon>Bacteria</taxon>
        <taxon>Pseudomonadati</taxon>
        <taxon>Pseudomonadota</taxon>
        <taxon>Alphaproteobacteria</taxon>
        <taxon>Rhodobacterales</taxon>
        <taxon>Paracoccaceae</taxon>
        <taxon>Paracoccus</taxon>
    </lineage>
</organism>
<dbReference type="Gene3D" id="3.40.50.150">
    <property type="entry name" value="Vaccinia Virus protein VP39"/>
    <property type="match status" value="1"/>
</dbReference>
<dbReference type="GO" id="GO:0005829">
    <property type="term" value="C:cytosol"/>
    <property type="evidence" value="ECO:0007669"/>
    <property type="project" value="TreeGrafter"/>
</dbReference>
<feature type="binding site" evidence="6">
    <location>
        <position position="132"/>
    </location>
    <ligand>
        <name>S-adenosyl-L-methionine</name>
        <dbReference type="ChEBI" id="CHEBI:59789"/>
    </ligand>
</feature>
<comment type="caution">
    <text evidence="6">Lacks conserved residue(s) required for the propagation of feature annotation.</text>
</comment>
<comment type="similarity">
    <text evidence="6">Belongs to the methyltransferase superfamily. RNA methyltransferase RsmG family.</text>
</comment>
<keyword evidence="4 6" id="KW-0808">Transferase</keyword>
<dbReference type="SUPFAM" id="SSF53335">
    <property type="entry name" value="S-adenosyl-L-methionine-dependent methyltransferases"/>
    <property type="match status" value="1"/>
</dbReference>
<keyword evidence="1 6" id="KW-0963">Cytoplasm</keyword>
<evidence type="ECO:0000256" key="5">
    <source>
        <dbReference type="ARBA" id="ARBA00022691"/>
    </source>
</evidence>
<dbReference type="Pfam" id="PF02527">
    <property type="entry name" value="GidB"/>
    <property type="match status" value="1"/>
</dbReference>
<dbReference type="RefSeq" id="WP_101500418.1">
    <property type="nucleotide sequence ID" value="NZ_CP025583.1"/>
</dbReference>
<dbReference type="EC" id="2.1.1.170" evidence="6"/>
<evidence type="ECO:0000256" key="2">
    <source>
        <dbReference type="ARBA" id="ARBA00022552"/>
    </source>
</evidence>
<evidence type="ECO:0000313" key="8">
    <source>
        <dbReference type="Proteomes" id="UP000234882"/>
    </source>
</evidence>
<reference evidence="8" key="1">
    <citation type="submission" date="2017-12" db="EMBL/GenBank/DDBJ databases">
        <title>Genomic analysis of Paracoccus sp. CBA4604.</title>
        <authorList>
            <person name="Roh S.W."/>
            <person name="Kim J.Y."/>
            <person name="Kim J.S."/>
        </authorList>
    </citation>
    <scope>NUCLEOTIDE SEQUENCE [LARGE SCALE GENOMIC DNA]</scope>
    <source>
        <strain evidence="8">CBA4604</strain>
    </source>
</reference>
<sequence>MLEASVSRETGDLLRQYEDLLIKWNPSINLIAPSTLTDLGKRHIIDSAQILSLTKEPQGNWIDLGSGGGLPGVVIAIIARELPLQITFVESDKRKAAFLSTCRRELDLPKLKILNQRIEQLPESSYDFASARALAPLADLLPMLDTQLAPHGRALLHKGRNWRDEVAEAHRHWDFDLATHDSTTDPDAAILEISEIQRRE</sequence>
<feature type="binding site" evidence="6">
    <location>
        <begin position="118"/>
        <end position="119"/>
    </location>
    <ligand>
        <name>S-adenosyl-L-methionine</name>
        <dbReference type="ChEBI" id="CHEBI:59789"/>
    </ligand>
</feature>
<dbReference type="PANTHER" id="PTHR31760">
    <property type="entry name" value="S-ADENOSYL-L-METHIONINE-DEPENDENT METHYLTRANSFERASES SUPERFAMILY PROTEIN"/>
    <property type="match status" value="1"/>
</dbReference>
<dbReference type="HAMAP" id="MF_00074">
    <property type="entry name" value="16SrRNA_methyltr_G"/>
    <property type="match status" value="1"/>
</dbReference>
<keyword evidence="3 6" id="KW-0489">Methyltransferase</keyword>
<accession>A0A2K9MHH3</accession>